<accession>A0ABP7ASP0</accession>
<protein>
    <submittedName>
        <fullName evidence="1">HhH-GPD-type base excision DNA repair protein</fullName>
    </submittedName>
</protein>
<evidence type="ECO:0000313" key="2">
    <source>
        <dbReference type="Proteomes" id="UP001501074"/>
    </source>
</evidence>
<gene>
    <name evidence="1" type="ORF">GCM10022223_68410</name>
</gene>
<dbReference type="Proteomes" id="UP001501074">
    <property type="component" value="Unassembled WGS sequence"/>
</dbReference>
<organism evidence="1 2">
    <name type="scientific">Kineosporia mesophila</name>
    <dbReference type="NCBI Taxonomy" id="566012"/>
    <lineage>
        <taxon>Bacteria</taxon>
        <taxon>Bacillati</taxon>
        <taxon>Actinomycetota</taxon>
        <taxon>Actinomycetes</taxon>
        <taxon>Kineosporiales</taxon>
        <taxon>Kineosporiaceae</taxon>
        <taxon>Kineosporia</taxon>
    </lineage>
</organism>
<proteinExistence type="predicted"/>
<dbReference type="InterPro" id="IPR017658">
    <property type="entry name" value="HhH-GPD_base_excis"/>
</dbReference>
<sequence length="193" mass="21060">MTLRIRLAQQETADELLGRDPFALLTGMLLDQQVPMEKAFAGPRLIADRLGTDGLDPERVSATDPERFTEIMSGPPAVHRYPKSMGARVQDLARAVVEEYEGDAAAIWRDVTTGTELYQRLNALPGFGPQKAKIFVALLGKQAAVRPEGWRKAAGDYGLEGFRSVADVTDDDSLLKVRDHKKSVKAAAKAARG</sequence>
<dbReference type="SUPFAM" id="SSF48150">
    <property type="entry name" value="DNA-glycosylase"/>
    <property type="match status" value="1"/>
</dbReference>
<name>A0ABP7ASP0_9ACTN</name>
<dbReference type="RefSeq" id="WP_231486482.1">
    <property type="nucleotide sequence ID" value="NZ_BAAAZO010000013.1"/>
</dbReference>
<dbReference type="NCBIfam" id="TIGR03252">
    <property type="entry name" value="HhH-GPD-type base excision DNA repair protein"/>
    <property type="match status" value="1"/>
</dbReference>
<comment type="caution">
    <text evidence="1">The sequence shown here is derived from an EMBL/GenBank/DDBJ whole genome shotgun (WGS) entry which is preliminary data.</text>
</comment>
<evidence type="ECO:0000313" key="1">
    <source>
        <dbReference type="EMBL" id="GAA3639646.1"/>
    </source>
</evidence>
<keyword evidence="2" id="KW-1185">Reference proteome</keyword>
<reference evidence="2" key="1">
    <citation type="journal article" date="2019" name="Int. J. Syst. Evol. Microbiol.">
        <title>The Global Catalogue of Microorganisms (GCM) 10K type strain sequencing project: providing services to taxonomists for standard genome sequencing and annotation.</title>
        <authorList>
            <consortium name="The Broad Institute Genomics Platform"/>
            <consortium name="The Broad Institute Genome Sequencing Center for Infectious Disease"/>
            <person name="Wu L."/>
            <person name="Ma J."/>
        </authorList>
    </citation>
    <scope>NUCLEOTIDE SEQUENCE [LARGE SCALE GENOMIC DNA]</scope>
    <source>
        <strain evidence="2">JCM 16902</strain>
    </source>
</reference>
<dbReference type="EMBL" id="BAAAZO010000013">
    <property type="protein sequence ID" value="GAA3639646.1"/>
    <property type="molecule type" value="Genomic_DNA"/>
</dbReference>
<dbReference type="InterPro" id="IPR011257">
    <property type="entry name" value="DNA_glycosylase"/>
</dbReference>